<feature type="domain" description="Replication factor A C-terminal" evidence="1">
    <location>
        <begin position="1"/>
        <end position="110"/>
    </location>
</feature>
<gene>
    <name evidence="2" type="ORF">KXQ929_LOCUS50355</name>
</gene>
<accession>A0A820NDR8</accession>
<organism evidence="2 3">
    <name type="scientific">Adineta steineri</name>
    <dbReference type="NCBI Taxonomy" id="433720"/>
    <lineage>
        <taxon>Eukaryota</taxon>
        <taxon>Metazoa</taxon>
        <taxon>Spiralia</taxon>
        <taxon>Gnathifera</taxon>
        <taxon>Rotifera</taxon>
        <taxon>Eurotatoria</taxon>
        <taxon>Bdelloidea</taxon>
        <taxon>Adinetida</taxon>
        <taxon>Adinetidae</taxon>
        <taxon>Adineta</taxon>
    </lineage>
</organism>
<dbReference type="InterPro" id="IPR013955">
    <property type="entry name" value="Rep_factor-A_C"/>
</dbReference>
<dbReference type="AlphaFoldDB" id="A0A820NDR8"/>
<evidence type="ECO:0000259" key="1">
    <source>
        <dbReference type="Pfam" id="PF08646"/>
    </source>
</evidence>
<sequence>KLQENNDGTYYCSKCDLHYEDYKLLYMASILLSDSTGYQWVNFFEKESEILFGFPAEQFPIGKTKDDEDKAYQKLISICGEEKLFLIRVKSTRYNNHDRLQFTCVYIDELYKICRS</sequence>
<protein>
    <recommendedName>
        <fullName evidence="1">Replication factor A C-terminal domain-containing protein</fullName>
    </recommendedName>
</protein>
<name>A0A820NDR8_9BILA</name>
<dbReference type="Pfam" id="PF08646">
    <property type="entry name" value="Rep_fac-A_C"/>
    <property type="match status" value="1"/>
</dbReference>
<dbReference type="EMBL" id="CAJOBB010022942">
    <property type="protein sequence ID" value="CAF4389120.1"/>
    <property type="molecule type" value="Genomic_DNA"/>
</dbReference>
<feature type="non-terminal residue" evidence="2">
    <location>
        <position position="1"/>
    </location>
</feature>
<dbReference type="Proteomes" id="UP000663868">
    <property type="component" value="Unassembled WGS sequence"/>
</dbReference>
<reference evidence="2" key="1">
    <citation type="submission" date="2021-02" db="EMBL/GenBank/DDBJ databases">
        <authorList>
            <person name="Nowell W R."/>
        </authorList>
    </citation>
    <scope>NUCLEOTIDE SEQUENCE</scope>
</reference>
<evidence type="ECO:0000313" key="3">
    <source>
        <dbReference type="Proteomes" id="UP000663868"/>
    </source>
</evidence>
<proteinExistence type="predicted"/>
<dbReference type="Gene3D" id="2.40.50.140">
    <property type="entry name" value="Nucleic acid-binding proteins"/>
    <property type="match status" value="1"/>
</dbReference>
<evidence type="ECO:0000313" key="2">
    <source>
        <dbReference type="EMBL" id="CAF4389120.1"/>
    </source>
</evidence>
<dbReference type="SUPFAM" id="SSF50249">
    <property type="entry name" value="Nucleic acid-binding proteins"/>
    <property type="match status" value="1"/>
</dbReference>
<comment type="caution">
    <text evidence="2">The sequence shown here is derived from an EMBL/GenBank/DDBJ whole genome shotgun (WGS) entry which is preliminary data.</text>
</comment>
<dbReference type="InterPro" id="IPR012340">
    <property type="entry name" value="NA-bd_OB-fold"/>
</dbReference>